<dbReference type="PRINTS" id="PR00038">
    <property type="entry name" value="HTHLUXR"/>
</dbReference>
<dbReference type="InterPro" id="IPR016032">
    <property type="entry name" value="Sig_transdc_resp-reg_C-effctor"/>
</dbReference>
<dbReference type="Proteomes" id="UP000297031">
    <property type="component" value="Chromosome"/>
</dbReference>
<feature type="domain" description="HTH luxR-type" evidence="4">
    <location>
        <begin position="186"/>
        <end position="251"/>
    </location>
</feature>
<evidence type="ECO:0000259" key="4">
    <source>
        <dbReference type="PROSITE" id="PS50043"/>
    </source>
</evidence>
<dbReference type="AlphaFoldDB" id="A0A4P7VJ28"/>
<evidence type="ECO:0000256" key="2">
    <source>
        <dbReference type="ARBA" id="ARBA00023125"/>
    </source>
</evidence>
<organism evidence="5 6">
    <name type="scientific">Muribaculum gordoncarteri</name>
    <dbReference type="NCBI Taxonomy" id="2530390"/>
    <lineage>
        <taxon>Bacteria</taxon>
        <taxon>Pseudomonadati</taxon>
        <taxon>Bacteroidota</taxon>
        <taxon>Bacteroidia</taxon>
        <taxon>Bacteroidales</taxon>
        <taxon>Muribaculaceae</taxon>
        <taxon>Muribaculum</taxon>
    </lineage>
</organism>
<keyword evidence="1" id="KW-0805">Transcription regulation</keyword>
<keyword evidence="3" id="KW-0804">Transcription</keyword>
<dbReference type="EMBL" id="CP039393">
    <property type="protein sequence ID" value="QCD35792.1"/>
    <property type="molecule type" value="Genomic_DNA"/>
</dbReference>
<evidence type="ECO:0000256" key="1">
    <source>
        <dbReference type="ARBA" id="ARBA00023015"/>
    </source>
</evidence>
<dbReference type="Gene3D" id="3.30.450.20">
    <property type="entry name" value="PAS domain"/>
    <property type="match status" value="1"/>
</dbReference>
<gene>
    <name evidence="5" type="ORF">E7746_07780</name>
</gene>
<keyword evidence="6" id="KW-1185">Reference proteome</keyword>
<dbReference type="RefSeq" id="WP_136410413.1">
    <property type="nucleotide sequence ID" value="NZ_CP039393.1"/>
</dbReference>
<dbReference type="InterPro" id="IPR036388">
    <property type="entry name" value="WH-like_DNA-bd_sf"/>
</dbReference>
<dbReference type="Gene3D" id="1.10.10.10">
    <property type="entry name" value="Winged helix-like DNA-binding domain superfamily/Winged helix DNA-binding domain"/>
    <property type="match status" value="1"/>
</dbReference>
<dbReference type="SMART" id="SM00421">
    <property type="entry name" value="HTH_LUXR"/>
    <property type="match status" value="1"/>
</dbReference>
<proteinExistence type="predicted"/>
<sequence length="254" mass="28750">MKEHELRLKKLLTGQQFVDDAQKDESLENAKEYAYAYAQATNGIAVISDLQQDVCYIYSGKFGHALGLPDYTENSSSAFESEIFNTIPADELLERHILELRFYHFLQSIPVEERPDYNAFCLIHLRQPDGTTLSVLHTIRYIICNTNGSLWLGLCTYVPFPLAHGSVEGCMTNTRTGKAVDSEQYLQYDNLLLSKRQVEILSMLAKGVGSKQIADKLNISVHTVSRHRQDILSRLRVTNTAAAVEIGFRMHLIH</sequence>
<accession>A0A4P7VJ28</accession>
<dbReference type="Pfam" id="PF00196">
    <property type="entry name" value="GerE"/>
    <property type="match status" value="1"/>
</dbReference>
<dbReference type="SUPFAM" id="SSF46894">
    <property type="entry name" value="C-terminal effector domain of the bipartite response regulators"/>
    <property type="match status" value="1"/>
</dbReference>
<evidence type="ECO:0000256" key="3">
    <source>
        <dbReference type="ARBA" id="ARBA00023163"/>
    </source>
</evidence>
<keyword evidence="2" id="KW-0238">DNA-binding</keyword>
<reference evidence="5 6" key="1">
    <citation type="submission" date="2019-02" db="EMBL/GenBank/DDBJ databases">
        <title>Isolation and identification of novel species under the genus Muribaculum.</title>
        <authorList>
            <person name="Miyake S."/>
            <person name="Ding Y."/>
            <person name="Low A."/>
            <person name="Soh M."/>
            <person name="Seedorf H."/>
        </authorList>
    </citation>
    <scope>NUCLEOTIDE SEQUENCE [LARGE SCALE GENOMIC DNA]</scope>
    <source>
        <strain evidence="5 6">TLL-A4</strain>
    </source>
</reference>
<evidence type="ECO:0000313" key="5">
    <source>
        <dbReference type="EMBL" id="QCD35792.1"/>
    </source>
</evidence>
<dbReference type="PANTHER" id="PTHR44688">
    <property type="entry name" value="DNA-BINDING TRANSCRIPTIONAL ACTIVATOR DEVR_DOSR"/>
    <property type="match status" value="1"/>
</dbReference>
<protein>
    <submittedName>
        <fullName evidence="5">Response regulator transcription factor</fullName>
    </submittedName>
</protein>
<evidence type="ECO:0000313" key="6">
    <source>
        <dbReference type="Proteomes" id="UP000297031"/>
    </source>
</evidence>
<dbReference type="GO" id="GO:0003677">
    <property type="term" value="F:DNA binding"/>
    <property type="evidence" value="ECO:0007669"/>
    <property type="project" value="UniProtKB-KW"/>
</dbReference>
<dbReference type="InterPro" id="IPR000792">
    <property type="entry name" value="Tscrpt_reg_LuxR_C"/>
</dbReference>
<dbReference type="GO" id="GO:0006355">
    <property type="term" value="P:regulation of DNA-templated transcription"/>
    <property type="evidence" value="ECO:0007669"/>
    <property type="project" value="InterPro"/>
</dbReference>
<dbReference type="OrthoDB" id="965844at2"/>
<dbReference type="KEGG" id="mgod:E7746_07780"/>
<name>A0A4P7VJ28_9BACT</name>
<dbReference type="PANTHER" id="PTHR44688:SF16">
    <property type="entry name" value="DNA-BINDING TRANSCRIPTIONAL ACTIVATOR DEVR_DOSR"/>
    <property type="match status" value="1"/>
</dbReference>
<dbReference type="CDD" id="cd06170">
    <property type="entry name" value="LuxR_C_like"/>
    <property type="match status" value="1"/>
</dbReference>
<dbReference type="PROSITE" id="PS50043">
    <property type="entry name" value="HTH_LUXR_2"/>
    <property type="match status" value="1"/>
</dbReference>